<protein>
    <submittedName>
        <fullName evidence="1">Uncharacterized protein</fullName>
    </submittedName>
</protein>
<reference evidence="1" key="1">
    <citation type="submission" date="2019-07" db="EMBL/GenBank/DDBJ databases">
        <title>Transferable Resistance Gene optrA in Enterococcus faecalis from Swine in Brazil.</title>
        <authorList>
            <person name="Almeida L.M."/>
            <person name="Lebreton F."/>
            <person name="Gaca A."/>
            <person name="Bispo P.M."/>
            <person name="Saavedra J."/>
            <person name="Filsner P."/>
            <person name="Moreno A.M."/>
            <person name="Mamizuka E.M."/>
            <person name="Gilmore M.S."/>
        </authorList>
    </citation>
    <scope>NUCLEOTIDE SEQUENCE</scope>
    <source>
        <strain evidence="1">L15</strain>
    </source>
</reference>
<gene>
    <name evidence="1" type="ORF">CGZ46_03965</name>
</gene>
<dbReference type="AlphaFoldDB" id="A0A5Q0EW18"/>
<dbReference type="EMBL" id="CP042213">
    <property type="protein sequence ID" value="QFY93902.1"/>
    <property type="molecule type" value="Genomic_DNA"/>
</dbReference>
<organism evidence="1">
    <name type="scientific">Enterococcus faecalis</name>
    <name type="common">Streptococcus faecalis</name>
    <dbReference type="NCBI Taxonomy" id="1351"/>
    <lineage>
        <taxon>Bacteria</taxon>
        <taxon>Bacillati</taxon>
        <taxon>Bacillota</taxon>
        <taxon>Bacilli</taxon>
        <taxon>Lactobacillales</taxon>
        <taxon>Enterococcaceae</taxon>
        <taxon>Enterococcus</taxon>
    </lineage>
</organism>
<accession>A0A5Q0EW18</accession>
<sequence length="85" mass="10169">MYFLKNQNLIIIYCYGIYLTFFILKLQVKMLTFFNFSSLPIRNPSFSSCLLLQFFCQFSKHYGKLGSKGVTKYEKFYVFKGFVCY</sequence>
<evidence type="ECO:0000313" key="1">
    <source>
        <dbReference type="EMBL" id="QFY93902.1"/>
    </source>
</evidence>
<name>A0A5Q0EW18_ENTFL</name>
<proteinExistence type="predicted"/>